<sequence>MRTLYPMMADIAGRPCLIVGGGTVAERKAAGLLDAGAAVTVVSPDVTPRIAAWAAEGRLSHISRAYESADGEGMALVFAATDRPDVNERVHADATSRGQPVNVADRPELCSFVVPAVWRRGHLLVAVSTSGTSPMASARIRDRIEAAIGDGIDAFLEFADEYRRLVQARVPDPARRKELLGRLFADEALELVRAGRWDSMRARLLAGLEGGTRMPSAARSGEEREGGEALAQPDTEGSE</sequence>
<evidence type="ECO:0000256" key="4">
    <source>
        <dbReference type="ARBA" id="ARBA00023027"/>
    </source>
</evidence>
<feature type="region of interest" description="Disordered" evidence="7">
    <location>
        <begin position="211"/>
        <end position="239"/>
    </location>
</feature>
<dbReference type="GO" id="GO:0019354">
    <property type="term" value="P:siroheme biosynthetic process"/>
    <property type="evidence" value="ECO:0007669"/>
    <property type="project" value="UniProtKB-UniPathway"/>
</dbReference>
<evidence type="ECO:0000259" key="8">
    <source>
        <dbReference type="Pfam" id="PF10414"/>
    </source>
</evidence>
<dbReference type="EC" id="1.3.1.76" evidence="2"/>
<accession>A0A2V5JZC9</accession>
<evidence type="ECO:0000256" key="7">
    <source>
        <dbReference type="SAM" id="MobiDB-lite"/>
    </source>
</evidence>
<dbReference type="NCBIfam" id="TIGR01470">
    <property type="entry name" value="cysG_Nterm"/>
    <property type="match status" value="1"/>
</dbReference>
<dbReference type="SUPFAM" id="SSF51735">
    <property type="entry name" value="NAD(P)-binding Rossmann-fold domains"/>
    <property type="match status" value="1"/>
</dbReference>
<dbReference type="Gene3D" id="3.40.50.720">
    <property type="entry name" value="NAD(P)-binding Rossmann-like Domain"/>
    <property type="match status" value="1"/>
</dbReference>
<dbReference type="Pfam" id="PF13241">
    <property type="entry name" value="NAD_binding_7"/>
    <property type="match status" value="1"/>
</dbReference>
<dbReference type="InterPro" id="IPR042518">
    <property type="entry name" value="SirC_C"/>
</dbReference>
<keyword evidence="4" id="KW-0520">NAD</keyword>
<feature type="domain" description="Sirohaem synthase dimerisation" evidence="8">
    <location>
        <begin position="154"/>
        <end position="205"/>
    </location>
</feature>
<dbReference type="Pfam" id="PF14824">
    <property type="entry name" value="Sirohm_synth_M"/>
    <property type="match status" value="1"/>
</dbReference>
<dbReference type="InterPro" id="IPR028281">
    <property type="entry name" value="Sirohaem_synthase_central"/>
</dbReference>
<evidence type="ECO:0000256" key="6">
    <source>
        <dbReference type="ARBA" id="ARBA00047561"/>
    </source>
</evidence>
<dbReference type="Pfam" id="PF10414">
    <property type="entry name" value="CysG_dimeriser"/>
    <property type="match status" value="1"/>
</dbReference>
<reference evidence="10 11" key="1">
    <citation type="submission" date="2018-05" db="EMBL/GenBank/DDBJ databases">
        <title>Paenibacillus flagellatus sp. nov., isolated from selenium mineral soil.</title>
        <authorList>
            <person name="Dai X."/>
        </authorList>
    </citation>
    <scope>NUCLEOTIDE SEQUENCE [LARGE SCALE GENOMIC DNA]</scope>
    <source>
        <strain evidence="10 11">DXL2</strain>
    </source>
</reference>
<evidence type="ECO:0000259" key="9">
    <source>
        <dbReference type="Pfam" id="PF14824"/>
    </source>
</evidence>
<dbReference type="InterPro" id="IPR019478">
    <property type="entry name" value="Sirohaem_synthase_dimer_dom"/>
</dbReference>
<dbReference type="EMBL" id="QJVJ01000010">
    <property type="protein sequence ID" value="PYI52208.1"/>
    <property type="molecule type" value="Genomic_DNA"/>
</dbReference>
<proteinExistence type="predicted"/>
<dbReference type="SUPFAM" id="SSF75615">
    <property type="entry name" value="Siroheme synthase middle domains-like"/>
    <property type="match status" value="1"/>
</dbReference>
<evidence type="ECO:0000256" key="5">
    <source>
        <dbReference type="ARBA" id="ARBA00023244"/>
    </source>
</evidence>
<dbReference type="GO" id="GO:0043115">
    <property type="term" value="F:precorrin-2 dehydrogenase activity"/>
    <property type="evidence" value="ECO:0007669"/>
    <property type="project" value="UniProtKB-EC"/>
</dbReference>
<dbReference type="Proteomes" id="UP000247476">
    <property type="component" value="Unassembled WGS sequence"/>
</dbReference>
<dbReference type="OrthoDB" id="9773765at2"/>
<dbReference type="InterPro" id="IPR028161">
    <property type="entry name" value="Met8-like"/>
</dbReference>
<keyword evidence="5" id="KW-0627">Porphyrin biosynthesis</keyword>
<comment type="catalytic activity">
    <reaction evidence="6">
        <text>precorrin-2 + NAD(+) = sirohydrochlorin + NADH + 2 H(+)</text>
        <dbReference type="Rhea" id="RHEA:15613"/>
        <dbReference type="ChEBI" id="CHEBI:15378"/>
        <dbReference type="ChEBI" id="CHEBI:57540"/>
        <dbReference type="ChEBI" id="CHEBI:57945"/>
        <dbReference type="ChEBI" id="CHEBI:58351"/>
        <dbReference type="ChEBI" id="CHEBI:58827"/>
        <dbReference type="EC" id="1.3.1.76"/>
    </reaction>
</comment>
<dbReference type="PANTHER" id="PTHR35330">
    <property type="entry name" value="SIROHEME BIOSYNTHESIS PROTEIN MET8"/>
    <property type="match status" value="1"/>
</dbReference>
<dbReference type="PANTHER" id="PTHR35330:SF1">
    <property type="entry name" value="SIROHEME BIOSYNTHESIS PROTEIN MET8"/>
    <property type="match status" value="1"/>
</dbReference>
<protein>
    <recommendedName>
        <fullName evidence="2">precorrin-2 dehydrogenase</fullName>
        <ecNumber evidence="2">1.3.1.76</ecNumber>
    </recommendedName>
</protein>
<dbReference type="Gene3D" id="1.10.8.610">
    <property type="entry name" value="SirC, precorrin-2 dehydrogenase, C-terminal helical domain-like"/>
    <property type="match status" value="1"/>
</dbReference>
<comment type="pathway">
    <text evidence="1">Porphyrin-containing compound metabolism; siroheme biosynthesis; sirohydrochlorin from precorrin-2: step 1/1.</text>
</comment>
<gene>
    <name evidence="10" type="ORF">DLM86_22305</name>
</gene>
<dbReference type="InterPro" id="IPR036291">
    <property type="entry name" value="NAD(P)-bd_dom_sf"/>
</dbReference>
<dbReference type="AlphaFoldDB" id="A0A2V5JZC9"/>
<evidence type="ECO:0000313" key="11">
    <source>
        <dbReference type="Proteomes" id="UP000247476"/>
    </source>
</evidence>
<keyword evidence="3" id="KW-0560">Oxidoreductase</keyword>
<keyword evidence="11" id="KW-1185">Reference proteome</keyword>
<feature type="domain" description="Siroheme synthase central" evidence="9">
    <location>
        <begin position="120"/>
        <end position="146"/>
    </location>
</feature>
<evidence type="ECO:0000313" key="10">
    <source>
        <dbReference type="EMBL" id="PYI52208.1"/>
    </source>
</evidence>
<comment type="caution">
    <text evidence="10">The sequence shown here is derived from an EMBL/GenBank/DDBJ whole genome shotgun (WGS) entry which is preliminary data.</text>
</comment>
<dbReference type="InterPro" id="IPR006367">
    <property type="entry name" value="Sirohaem_synthase_N"/>
</dbReference>
<dbReference type="RefSeq" id="WP_110842281.1">
    <property type="nucleotide sequence ID" value="NZ_QJVJ01000010.1"/>
</dbReference>
<dbReference type="GO" id="GO:0004325">
    <property type="term" value="F:ferrochelatase activity"/>
    <property type="evidence" value="ECO:0007669"/>
    <property type="project" value="InterPro"/>
</dbReference>
<dbReference type="UniPathway" id="UPA00262">
    <property type="reaction ID" value="UER00222"/>
</dbReference>
<evidence type="ECO:0000256" key="3">
    <source>
        <dbReference type="ARBA" id="ARBA00023002"/>
    </source>
</evidence>
<evidence type="ECO:0000256" key="1">
    <source>
        <dbReference type="ARBA" id="ARBA00005010"/>
    </source>
</evidence>
<organism evidence="10 11">
    <name type="scientific">Paenibacillus flagellatus</name>
    <dbReference type="NCBI Taxonomy" id="2211139"/>
    <lineage>
        <taxon>Bacteria</taxon>
        <taxon>Bacillati</taxon>
        <taxon>Bacillota</taxon>
        <taxon>Bacilli</taxon>
        <taxon>Bacillales</taxon>
        <taxon>Paenibacillaceae</taxon>
        <taxon>Paenibacillus</taxon>
    </lineage>
</organism>
<name>A0A2V5JZC9_9BACL</name>
<evidence type="ECO:0000256" key="2">
    <source>
        <dbReference type="ARBA" id="ARBA00012400"/>
    </source>
</evidence>